<proteinExistence type="predicted"/>
<dbReference type="Gene3D" id="3.60.10.10">
    <property type="entry name" value="Endonuclease/exonuclease/phosphatase"/>
    <property type="match status" value="1"/>
</dbReference>
<dbReference type="EMBL" id="QCYY01002616">
    <property type="protein sequence ID" value="ROT69020.1"/>
    <property type="molecule type" value="Genomic_DNA"/>
</dbReference>
<dbReference type="AlphaFoldDB" id="A0A423SXP2"/>
<feature type="compositionally biased region" description="Low complexity" evidence="1">
    <location>
        <begin position="322"/>
        <end position="374"/>
    </location>
</feature>
<comment type="caution">
    <text evidence="3">The sequence shown here is derived from an EMBL/GenBank/DDBJ whole genome shotgun (WGS) entry which is preliminary data.</text>
</comment>
<dbReference type="OrthoDB" id="6373033at2759"/>
<protein>
    <submittedName>
        <fullName evidence="3">Putative reverse transcriptase-house mosquito</fullName>
    </submittedName>
</protein>
<feature type="compositionally biased region" description="Basic and acidic residues" evidence="1">
    <location>
        <begin position="420"/>
        <end position="429"/>
    </location>
</feature>
<dbReference type="Pfam" id="PF14529">
    <property type="entry name" value="Exo_endo_phos_2"/>
    <property type="match status" value="1"/>
</dbReference>
<evidence type="ECO:0000313" key="3">
    <source>
        <dbReference type="EMBL" id="ROT69020.1"/>
    </source>
</evidence>
<accession>A0A423SXP2</accession>
<dbReference type="GO" id="GO:0003964">
    <property type="term" value="F:RNA-directed DNA polymerase activity"/>
    <property type="evidence" value="ECO:0007669"/>
    <property type="project" value="UniProtKB-KW"/>
</dbReference>
<keyword evidence="3" id="KW-0808">Transferase</keyword>
<sequence length="699" mass="78307">MAKIKIKVLGGPSPRKRDLLANALYGAEIRVLRYIAIQDGYLALIDDDIQAEKLFSKDVVLSLEKLGFSPVLPVDMKAKLTLVFKNWTDEITAAFPEAQVDNIFVMKANHIIKVRFTDHATAKAIKEKGMYLFKLYVAPWQIEFERYTPIRQCMNCFGYGHLKNHCKEEKRPDALNVVPPPTHSGTVEVKAVAQKAAQETVQATTNAWKPLINQVRQDIKQKTPDPTIHLALPDNLSKEILVVLLHAHLQNLIAPEKGFRHHAKAALANNNLPDLDLGDSNSWGILKVIEPPTMTIQAPPEPQPQRPQPPQVQAPPQPQRPQPSQVQAPQPQPQRPQTVRVQVQEPQPAQMSEPQPAEAQTAAPQSSPQESSPTSAPPTTGPSVRPKYIHIPSEAETRDILSDTPLDTPGPPPPTPDQTEPGHSHVDDEGMERLMDGTATDPTYYGIRLFAENPKKYEYSDRYEIGQGRIKLLTKEEHAIVVTIKKLHQHLKDDLLAVEVNTPQGPIILATLYIPPRRQYIPEPDILQLLRHNKPIYIMGDFNAHHTLFGYNDTNAVGRGLASYIQQGRLTHLGPHTPTYIAHNAATTPDIVLANHIAHLHYHITTDDVTSSDHLPVIITLSTNPIMTPTQPRESFKHANWEGFKQALENTQVIDLEGQPTHMINNHLEQWYTDIQTAREANIPKTTYKTIPITEKHII</sequence>
<evidence type="ECO:0000256" key="1">
    <source>
        <dbReference type="SAM" id="MobiDB-lite"/>
    </source>
</evidence>
<feature type="region of interest" description="Disordered" evidence="1">
    <location>
        <begin position="294"/>
        <end position="429"/>
    </location>
</feature>
<keyword evidence="3" id="KW-0695">RNA-directed DNA polymerase</keyword>
<reference evidence="3 4" key="2">
    <citation type="submission" date="2019-01" db="EMBL/GenBank/DDBJ databases">
        <title>The decoding of complex shrimp genome reveals the adaptation for benthos swimmer, frequently molting mechanism and breeding impact on genome.</title>
        <authorList>
            <person name="Sun Y."/>
            <person name="Gao Y."/>
            <person name="Yu Y."/>
        </authorList>
    </citation>
    <scope>NUCLEOTIDE SEQUENCE [LARGE SCALE GENOMIC DNA]</scope>
    <source>
        <tissue evidence="3">Muscle</tissue>
    </source>
</reference>
<keyword evidence="3" id="KW-0548">Nucleotidyltransferase</keyword>
<organism evidence="3 4">
    <name type="scientific">Penaeus vannamei</name>
    <name type="common">Whiteleg shrimp</name>
    <name type="synonym">Litopenaeus vannamei</name>
    <dbReference type="NCBI Taxonomy" id="6689"/>
    <lineage>
        <taxon>Eukaryota</taxon>
        <taxon>Metazoa</taxon>
        <taxon>Ecdysozoa</taxon>
        <taxon>Arthropoda</taxon>
        <taxon>Crustacea</taxon>
        <taxon>Multicrustacea</taxon>
        <taxon>Malacostraca</taxon>
        <taxon>Eumalacostraca</taxon>
        <taxon>Eucarida</taxon>
        <taxon>Decapoda</taxon>
        <taxon>Dendrobranchiata</taxon>
        <taxon>Penaeoidea</taxon>
        <taxon>Penaeidae</taxon>
        <taxon>Penaeus</taxon>
    </lineage>
</organism>
<dbReference type="InterPro" id="IPR005135">
    <property type="entry name" value="Endo/exonuclease/phosphatase"/>
</dbReference>
<dbReference type="Proteomes" id="UP000283509">
    <property type="component" value="Unassembled WGS sequence"/>
</dbReference>
<reference evidence="3 4" key="1">
    <citation type="submission" date="2018-04" db="EMBL/GenBank/DDBJ databases">
        <authorList>
            <person name="Zhang X."/>
            <person name="Yuan J."/>
            <person name="Li F."/>
            <person name="Xiang J."/>
        </authorList>
    </citation>
    <scope>NUCLEOTIDE SEQUENCE [LARGE SCALE GENOMIC DNA]</scope>
    <source>
        <tissue evidence="3">Muscle</tissue>
    </source>
</reference>
<dbReference type="InterPro" id="IPR036691">
    <property type="entry name" value="Endo/exonu/phosph_ase_sf"/>
</dbReference>
<feature type="compositionally biased region" description="Pro residues" evidence="1">
    <location>
        <begin position="299"/>
        <end position="321"/>
    </location>
</feature>
<feature type="domain" description="Endonuclease/exonuclease/phosphatase" evidence="2">
    <location>
        <begin position="509"/>
        <end position="618"/>
    </location>
</feature>
<name>A0A423SXP2_PENVA</name>
<dbReference type="PANTHER" id="PTHR33273:SF4">
    <property type="entry name" value="ENDONUCLEASE_EXONUCLEASE_PHOSPHATASE DOMAIN-CONTAINING PROTEIN"/>
    <property type="match status" value="1"/>
</dbReference>
<dbReference type="PANTHER" id="PTHR33273">
    <property type="entry name" value="DOMAIN-CONTAINING PROTEIN, PUTATIVE-RELATED"/>
    <property type="match status" value="1"/>
</dbReference>
<keyword evidence="4" id="KW-1185">Reference proteome</keyword>
<dbReference type="SUPFAM" id="SSF56219">
    <property type="entry name" value="DNase I-like"/>
    <property type="match status" value="1"/>
</dbReference>
<evidence type="ECO:0000259" key="2">
    <source>
        <dbReference type="Pfam" id="PF14529"/>
    </source>
</evidence>
<evidence type="ECO:0000313" key="4">
    <source>
        <dbReference type="Proteomes" id="UP000283509"/>
    </source>
</evidence>
<gene>
    <name evidence="3" type="ORF">C7M84_012875</name>
</gene>